<dbReference type="AlphaFoldDB" id="A0A0A2XIF7"/>
<comment type="function">
    <text evidence="10">Part of a membrane-bound complex that couples electron transfer with translocation of ions across the membrane.</text>
</comment>
<comment type="subcellular location">
    <subcellularLocation>
        <location evidence="10">Cell inner membrane</location>
        <topology evidence="10">Multi-pass membrane protein</topology>
    </subcellularLocation>
</comment>
<dbReference type="RefSeq" id="WP_039083919.1">
    <property type="nucleotide sequence ID" value="NZ_JARTCQ010000002.1"/>
</dbReference>
<dbReference type="EC" id="7.-.-.-" evidence="10"/>
<dbReference type="InterPro" id="IPR004338">
    <property type="entry name" value="NqrB/RnfD"/>
</dbReference>
<evidence type="ECO:0000256" key="4">
    <source>
        <dbReference type="ARBA" id="ARBA00022643"/>
    </source>
</evidence>
<keyword evidence="8 10" id="KW-1133">Transmembrane helix</keyword>
<feature type="transmembrane region" description="Helical" evidence="10">
    <location>
        <begin position="20"/>
        <end position="37"/>
    </location>
</feature>
<evidence type="ECO:0000256" key="10">
    <source>
        <dbReference type="HAMAP-Rule" id="MF_00462"/>
    </source>
</evidence>
<evidence type="ECO:0000256" key="3">
    <source>
        <dbReference type="ARBA" id="ARBA00022630"/>
    </source>
</evidence>
<feature type="transmembrane region" description="Helical" evidence="10">
    <location>
        <begin position="276"/>
        <end position="294"/>
    </location>
</feature>
<feature type="transmembrane region" description="Helical" evidence="10">
    <location>
        <begin position="225"/>
        <end position="243"/>
    </location>
</feature>
<dbReference type="GO" id="GO:0055085">
    <property type="term" value="P:transmembrane transport"/>
    <property type="evidence" value="ECO:0007669"/>
    <property type="project" value="InterPro"/>
</dbReference>
<evidence type="ECO:0000256" key="9">
    <source>
        <dbReference type="ARBA" id="ARBA00023136"/>
    </source>
</evidence>
<evidence type="ECO:0000256" key="2">
    <source>
        <dbReference type="ARBA" id="ARBA00022553"/>
    </source>
</evidence>
<keyword evidence="10" id="KW-0997">Cell inner membrane</keyword>
<sequence>MFRMASSPHVHSHSLTAKVMLWVIAAMIPAIMVQIYYFGFGTLIQLLLAVIFAVLLEWIVTRLRAKKNFADLSDMSVILTAIILAVAIPPYAPYWIILFGVFCAVILGKQVYGGLGQNPFNPAMVGYAILLVSFPAQMTAWALPNHLLLEPTGFKDAYLLIFQGVTSDGYSLHQLTSTIDGITQATPLDSVKTGIKNHLTLGHIASSPIFQHDNWQDSLAITMGIGWWQLNFAFLVGGLFLIWKKVIHWQIPVAMLLTLTIFATATWLIAPQTYPSPLWQLFSGATMFGAFFIATDPVTASITPKGKLLFGSLVGLLLYVIRFYGGYPDGVAFAVLLSNICVPLIDHYTRPRLYGR</sequence>
<dbReference type="GO" id="GO:0005886">
    <property type="term" value="C:plasma membrane"/>
    <property type="evidence" value="ECO:0007669"/>
    <property type="project" value="UniProtKB-SubCell"/>
</dbReference>
<dbReference type="Pfam" id="PF03116">
    <property type="entry name" value="NQR2_RnfD_RnfE"/>
    <property type="match status" value="1"/>
</dbReference>
<keyword evidence="3 10" id="KW-0285">Flavoprotein</keyword>
<evidence type="ECO:0000256" key="6">
    <source>
        <dbReference type="ARBA" id="ARBA00022967"/>
    </source>
</evidence>
<feature type="transmembrane region" description="Helical" evidence="10">
    <location>
        <begin position="43"/>
        <end position="60"/>
    </location>
</feature>
<accession>A0A0A2XIF7</accession>
<comment type="similarity">
    <text evidence="10">Belongs to the NqrB/RnfD family.</text>
</comment>
<keyword evidence="1 10" id="KW-0813">Transport</keyword>
<evidence type="ECO:0000256" key="5">
    <source>
        <dbReference type="ARBA" id="ARBA00022692"/>
    </source>
</evidence>
<dbReference type="InterPro" id="IPR011303">
    <property type="entry name" value="RnfD_bac"/>
</dbReference>
<keyword evidence="9 10" id="KW-0472">Membrane</keyword>
<keyword evidence="5 10" id="KW-0812">Transmembrane</keyword>
<protein>
    <recommendedName>
        <fullName evidence="10">Ion-translocating oxidoreductase complex subunit D</fullName>
        <ecNumber evidence="10">7.-.-.-</ecNumber>
    </recommendedName>
    <alternativeName>
        <fullName evidence="10">Rnf electron transport complex subunit D</fullName>
    </alternativeName>
</protein>
<comment type="caution">
    <text evidence="11">The sequence shown here is derived from an EMBL/GenBank/DDBJ whole genome shotgun (WGS) entry which is preliminary data.</text>
</comment>
<evidence type="ECO:0000256" key="8">
    <source>
        <dbReference type="ARBA" id="ARBA00022989"/>
    </source>
</evidence>
<feature type="transmembrane region" description="Helical" evidence="10">
    <location>
        <begin position="306"/>
        <end position="325"/>
    </location>
</feature>
<dbReference type="HAMAP" id="MF_00462">
    <property type="entry name" value="RsxD_RnfD"/>
    <property type="match status" value="1"/>
</dbReference>
<feature type="transmembrane region" description="Helical" evidence="10">
    <location>
        <begin position="124"/>
        <end position="143"/>
    </location>
</feature>
<comment type="cofactor">
    <cofactor evidence="10">
        <name>FMN</name>
        <dbReference type="ChEBI" id="CHEBI:58210"/>
    </cofactor>
</comment>
<dbReference type="NCBIfam" id="NF002011">
    <property type="entry name" value="PRK00816.1"/>
    <property type="match status" value="1"/>
</dbReference>
<evidence type="ECO:0000313" key="12">
    <source>
        <dbReference type="Proteomes" id="UP000030526"/>
    </source>
</evidence>
<dbReference type="Proteomes" id="UP000030526">
    <property type="component" value="Unassembled WGS sequence"/>
</dbReference>
<feature type="transmembrane region" description="Helical" evidence="10">
    <location>
        <begin position="72"/>
        <end position="88"/>
    </location>
</feature>
<evidence type="ECO:0000256" key="1">
    <source>
        <dbReference type="ARBA" id="ARBA00022448"/>
    </source>
</evidence>
<feature type="modified residue" description="FMN phosphoryl threonine" evidence="10">
    <location>
        <position position="186"/>
    </location>
</feature>
<gene>
    <name evidence="10 11" type="primary">rnfD</name>
    <name evidence="11" type="ORF">JP32_05305</name>
</gene>
<reference evidence="11 12" key="1">
    <citation type="submission" date="2014-08" db="EMBL/GenBank/DDBJ databases">
        <title>Chaperone-usher fimbriae in a diverse selection of Gallibacterium genomes.</title>
        <authorList>
            <person name="Kudirkiene E."/>
            <person name="Bager R.J."/>
            <person name="Johnson T.J."/>
            <person name="Bojesen A.M."/>
        </authorList>
    </citation>
    <scope>NUCLEOTIDE SEQUENCE [LARGE SCALE GENOMIC DNA]</scope>
    <source>
        <strain evidence="11 12">20558/3kl.</strain>
    </source>
</reference>
<dbReference type="GO" id="GO:0022900">
    <property type="term" value="P:electron transport chain"/>
    <property type="evidence" value="ECO:0007669"/>
    <property type="project" value="UniProtKB-UniRule"/>
</dbReference>
<keyword evidence="4 10" id="KW-0288">FMN</keyword>
<dbReference type="PANTHER" id="PTHR30578">
    <property type="entry name" value="ELECTRON TRANSPORT COMPLEX PROTEIN RNFD"/>
    <property type="match status" value="1"/>
</dbReference>
<feature type="transmembrane region" description="Helical" evidence="10">
    <location>
        <begin position="94"/>
        <end position="112"/>
    </location>
</feature>
<organism evidence="11 12">
    <name type="scientific">Gallibacterium anatis</name>
    <dbReference type="NCBI Taxonomy" id="750"/>
    <lineage>
        <taxon>Bacteria</taxon>
        <taxon>Pseudomonadati</taxon>
        <taxon>Pseudomonadota</taxon>
        <taxon>Gammaproteobacteria</taxon>
        <taxon>Pasteurellales</taxon>
        <taxon>Pasteurellaceae</taxon>
        <taxon>Gallibacterium</taxon>
    </lineage>
</organism>
<dbReference type="PANTHER" id="PTHR30578:SF0">
    <property type="entry name" value="ION-TRANSLOCATING OXIDOREDUCTASE COMPLEX SUBUNIT D"/>
    <property type="match status" value="1"/>
</dbReference>
<keyword evidence="2 10" id="KW-0597">Phosphoprotein</keyword>
<dbReference type="EMBL" id="JPXS01000025">
    <property type="protein sequence ID" value="KGQ32121.1"/>
    <property type="molecule type" value="Genomic_DNA"/>
</dbReference>
<evidence type="ECO:0000256" key="7">
    <source>
        <dbReference type="ARBA" id="ARBA00022982"/>
    </source>
</evidence>
<evidence type="ECO:0000313" key="11">
    <source>
        <dbReference type="EMBL" id="KGQ32121.1"/>
    </source>
</evidence>
<comment type="subunit">
    <text evidence="10">The complex is composed of six subunits: RnfA, RnfB, RnfC, RnfD, RnfE and RnfG.</text>
</comment>
<keyword evidence="7 10" id="KW-0249">Electron transport</keyword>
<proteinExistence type="inferred from homology"/>
<feature type="transmembrane region" description="Helical" evidence="10">
    <location>
        <begin position="250"/>
        <end position="270"/>
    </location>
</feature>
<name>A0A0A2XIF7_9PAST</name>
<keyword evidence="6 10" id="KW-1278">Translocase</keyword>
<dbReference type="NCBIfam" id="TIGR01946">
    <property type="entry name" value="rnfD"/>
    <property type="match status" value="1"/>
</dbReference>
<keyword evidence="10" id="KW-1003">Cell membrane</keyword>